<comment type="caution">
    <text evidence="1">The sequence shown here is derived from an EMBL/GenBank/DDBJ whole genome shotgun (WGS) entry which is preliminary data.</text>
</comment>
<reference evidence="1 2" key="1">
    <citation type="journal article" date="2022" name="New Phytol.">
        <title>Ecological generalism drives hyperdiversity of secondary metabolite gene clusters in xylarialean endophytes.</title>
        <authorList>
            <person name="Franco M.E.E."/>
            <person name="Wisecaver J.H."/>
            <person name="Arnold A.E."/>
            <person name="Ju Y.M."/>
            <person name="Slot J.C."/>
            <person name="Ahrendt S."/>
            <person name="Moore L.P."/>
            <person name="Eastman K.E."/>
            <person name="Scott K."/>
            <person name="Konkel Z."/>
            <person name="Mondo S.J."/>
            <person name="Kuo A."/>
            <person name="Hayes R.D."/>
            <person name="Haridas S."/>
            <person name="Andreopoulos B."/>
            <person name="Riley R."/>
            <person name="LaButti K."/>
            <person name="Pangilinan J."/>
            <person name="Lipzen A."/>
            <person name="Amirebrahimi M."/>
            <person name="Yan J."/>
            <person name="Adam C."/>
            <person name="Keymanesh K."/>
            <person name="Ng V."/>
            <person name="Louie K."/>
            <person name="Northen T."/>
            <person name="Drula E."/>
            <person name="Henrissat B."/>
            <person name="Hsieh H.M."/>
            <person name="Youens-Clark K."/>
            <person name="Lutzoni F."/>
            <person name="Miadlikowska J."/>
            <person name="Eastwood D.C."/>
            <person name="Hamelin R.C."/>
            <person name="Grigoriev I.V."/>
            <person name="U'Ren J.M."/>
        </authorList>
    </citation>
    <scope>NUCLEOTIDE SEQUENCE [LARGE SCALE GENOMIC DNA]</scope>
    <source>
        <strain evidence="1 2">ER1909</strain>
    </source>
</reference>
<organism evidence="1 2">
    <name type="scientific">Hypoxylon rubiginosum</name>
    <dbReference type="NCBI Taxonomy" id="110542"/>
    <lineage>
        <taxon>Eukaryota</taxon>
        <taxon>Fungi</taxon>
        <taxon>Dikarya</taxon>
        <taxon>Ascomycota</taxon>
        <taxon>Pezizomycotina</taxon>
        <taxon>Sordariomycetes</taxon>
        <taxon>Xylariomycetidae</taxon>
        <taxon>Xylariales</taxon>
        <taxon>Hypoxylaceae</taxon>
        <taxon>Hypoxylon</taxon>
    </lineage>
</organism>
<protein>
    <submittedName>
        <fullName evidence="1">RNI-like protein</fullName>
    </submittedName>
</protein>
<sequence>MANNSIRGPQSALTDYLASQNISAYGIRQSVDARRRAAATNTSNQAANGEEDDDDDEPSATTARQARAQKRKKQADAIAKIKDSKAFKRQKMHSARDEDDLALDMYQEKFVPVPGQIDNCEECKKRFTVTAYTRQGPEGGLLCPKCSSKLADAEKAAKKTAKKKSTGGPAGGRSRRKIASQLLDGQVGVKSLLTLCVETLANNIDLADDLGHSSPQVIDRIARQLSKRRLLNPHTLNLFLQSQAEDIILYDAARLAPADYERIFQTCSKLKNLKLRNAIQFKDTTMEYLISRHIVLNSIYLHGANLISEEYWEKYLKAKGKDLKALRVYFTDKHFSDKIVQSLQKYCPSLTHLKICHNQAVTNEGIKHIARLKELEHLSLQLVNETSTEPYVHVIKNIGSQLRTFSVRVIPEVDDRLLDAIHDNCTTLAKLRITRSECMTDAGFARLFTNWKNRPLTFIDLELNRYVDAQTPRENRHMVGLCSDGFRAMMNHSGKRLKRLSVHGCRHITREAFEDVFSPNKTYPELLDMEISFCEEVTDFVLASIFRCCPKLKKLNVFGCMKVKEVRVPRGKILVGVPNAMGMVIEGTED</sequence>
<dbReference type="Proteomes" id="UP001497680">
    <property type="component" value="Unassembled WGS sequence"/>
</dbReference>
<evidence type="ECO:0000313" key="1">
    <source>
        <dbReference type="EMBL" id="KAI6081224.1"/>
    </source>
</evidence>
<keyword evidence="2" id="KW-1185">Reference proteome</keyword>
<accession>A0ACC0CLG2</accession>
<name>A0ACC0CLG2_9PEZI</name>
<dbReference type="EMBL" id="MU394403">
    <property type="protein sequence ID" value="KAI6081224.1"/>
    <property type="molecule type" value="Genomic_DNA"/>
</dbReference>
<gene>
    <name evidence="1" type="ORF">F4821DRAFT_249806</name>
</gene>
<evidence type="ECO:0000313" key="2">
    <source>
        <dbReference type="Proteomes" id="UP001497680"/>
    </source>
</evidence>
<proteinExistence type="predicted"/>